<accession>A1WJC6</accession>
<feature type="compositionally biased region" description="Basic and acidic residues" evidence="1">
    <location>
        <begin position="51"/>
        <end position="67"/>
    </location>
</feature>
<evidence type="ECO:0000256" key="1">
    <source>
        <dbReference type="SAM" id="MobiDB-lite"/>
    </source>
</evidence>
<name>A1WJC6_VEREI</name>
<dbReference type="EMBL" id="CP000542">
    <property type="protein sequence ID" value="ABM57733.1"/>
    <property type="molecule type" value="Genomic_DNA"/>
</dbReference>
<keyword evidence="3" id="KW-1185">Reference proteome</keyword>
<evidence type="ECO:0000313" key="2">
    <source>
        <dbReference type="EMBL" id="ABM57733.1"/>
    </source>
</evidence>
<dbReference type="KEGG" id="vei:Veis_1981"/>
<dbReference type="HOGENOM" id="CLU_2095858_0_0_4"/>
<feature type="compositionally biased region" description="Polar residues" evidence="1">
    <location>
        <begin position="106"/>
        <end position="116"/>
    </location>
</feature>
<dbReference type="AlphaFoldDB" id="A1WJC6"/>
<feature type="region of interest" description="Disordered" evidence="1">
    <location>
        <begin position="1"/>
        <end position="75"/>
    </location>
</feature>
<feature type="compositionally biased region" description="Basic and acidic residues" evidence="1">
    <location>
        <begin position="1"/>
        <end position="18"/>
    </location>
</feature>
<organism evidence="2 3">
    <name type="scientific">Verminephrobacter eiseniae (strain EF01-2)</name>
    <dbReference type="NCBI Taxonomy" id="391735"/>
    <lineage>
        <taxon>Bacteria</taxon>
        <taxon>Pseudomonadati</taxon>
        <taxon>Pseudomonadota</taxon>
        <taxon>Betaproteobacteria</taxon>
        <taxon>Burkholderiales</taxon>
        <taxon>Comamonadaceae</taxon>
        <taxon>Verminephrobacter</taxon>
    </lineage>
</organism>
<proteinExistence type="predicted"/>
<gene>
    <name evidence="2" type="ordered locus">Veis_1981</name>
</gene>
<dbReference type="Proteomes" id="UP000000374">
    <property type="component" value="Chromosome"/>
</dbReference>
<sequence>MTRHQGFEHPTRHEEGRGHAVFPEHVQQVTERAPGAAGAQREQPGIAPNRAVEHGRAGGAIDIERGRNARRSAVRPQALRHLLRRSLRQLLHHSLRHHRHGRARQSALSRISFDTV</sequence>
<protein>
    <submittedName>
        <fullName evidence="2">Uncharacterized protein</fullName>
    </submittedName>
</protein>
<evidence type="ECO:0000313" key="3">
    <source>
        <dbReference type="Proteomes" id="UP000000374"/>
    </source>
</evidence>
<reference evidence="3" key="1">
    <citation type="submission" date="2006-12" db="EMBL/GenBank/DDBJ databases">
        <title>Complete sequence of chromosome 1 of Verminephrobacter eiseniae EF01-2.</title>
        <authorList>
            <person name="Copeland A."/>
            <person name="Lucas S."/>
            <person name="Lapidus A."/>
            <person name="Barry K."/>
            <person name="Detter J.C."/>
            <person name="Glavina del Rio T."/>
            <person name="Dalin E."/>
            <person name="Tice H."/>
            <person name="Pitluck S."/>
            <person name="Chertkov O."/>
            <person name="Brettin T."/>
            <person name="Bruce D."/>
            <person name="Han C."/>
            <person name="Tapia R."/>
            <person name="Gilna P."/>
            <person name="Schmutz J."/>
            <person name="Larimer F."/>
            <person name="Land M."/>
            <person name="Hauser L."/>
            <person name="Kyrpides N."/>
            <person name="Kim E."/>
            <person name="Stahl D."/>
            <person name="Richardson P."/>
        </authorList>
    </citation>
    <scope>NUCLEOTIDE SEQUENCE [LARGE SCALE GENOMIC DNA]</scope>
    <source>
        <strain evidence="3">EF01-2</strain>
    </source>
</reference>
<feature type="region of interest" description="Disordered" evidence="1">
    <location>
        <begin position="95"/>
        <end position="116"/>
    </location>
</feature>